<feature type="domain" description="CHASE" evidence="12">
    <location>
        <begin position="148"/>
        <end position="217"/>
    </location>
</feature>
<dbReference type="InterPro" id="IPR003594">
    <property type="entry name" value="HATPase_dom"/>
</dbReference>
<evidence type="ECO:0000256" key="6">
    <source>
        <dbReference type="ARBA" id="ARBA00022989"/>
    </source>
</evidence>
<evidence type="ECO:0000256" key="2">
    <source>
        <dbReference type="ARBA" id="ARBA00004370"/>
    </source>
</evidence>
<dbReference type="InterPro" id="IPR011006">
    <property type="entry name" value="CheY-like_superfamily"/>
</dbReference>
<dbReference type="EMBL" id="CVQV01000013">
    <property type="protein sequence ID" value="CRK76193.1"/>
    <property type="molecule type" value="Genomic_DNA"/>
</dbReference>
<evidence type="ECO:0000256" key="4">
    <source>
        <dbReference type="ARBA" id="ARBA00022553"/>
    </source>
</evidence>
<evidence type="ECO:0000256" key="9">
    <source>
        <dbReference type="SAM" id="Phobius"/>
    </source>
</evidence>
<dbReference type="Pfam" id="PF00072">
    <property type="entry name" value="Response_reg"/>
    <property type="match status" value="1"/>
</dbReference>
<evidence type="ECO:0000313" key="14">
    <source>
        <dbReference type="Proteomes" id="UP000048949"/>
    </source>
</evidence>
<dbReference type="InterPro" id="IPR036097">
    <property type="entry name" value="HisK_dim/P_sf"/>
</dbReference>
<dbReference type="AlphaFoldDB" id="A0A0U1NNX6"/>
<dbReference type="SMART" id="SM00387">
    <property type="entry name" value="HATPase_c"/>
    <property type="match status" value="1"/>
</dbReference>
<evidence type="ECO:0000256" key="5">
    <source>
        <dbReference type="ARBA" id="ARBA00022692"/>
    </source>
</evidence>
<dbReference type="EC" id="2.7.13.3" evidence="3"/>
<keyword evidence="5 9" id="KW-0812">Transmembrane</keyword>
<dbReference type="SUPFAM" id="SSF52172">
    <property type="entry name" value="CheY-like"/>
    <property type="match status" value="1"/>
</dbReference>
<keyword evidence="7 9" id="KW-0472">Membrane</keyword>
<dbReference type="InterPro" id="IPR006189">
    <property type="entry name" value="CHASE_dom"/>
</dbReference>
<sequence length="746" mass="81100">MTALARHLTDIGKAVHMARVGSVVAAVCFVLVGYALVSAANRAHQDELNEKANQLKNALMLQFSLIEQEVATLAQILSIKGVRDLNDFDKVWSQNHRQFSSDLTRVVAYAPILSRSELSVFGNYYQRNTDYFEAQGYPDLPLLNLTGPPLSAPLLFVDPPSARQTKFGIDLTENTEGFRAVQQMFLLNQPALVGPYILSLDAQRGDNYLSLMVLSPVVVENGQPSVWQRGVVAAPVTPEVMLSQSGAVDGLGDYSIRLSVNDADAPPIEIAPNSADIDWMDRVLPELIADDALLSLGGRTLTLSVSKANRFSPTEAIMFVVIMGSIFAVIALSWLYLRHIKHASGLVQAELLERESELRASERRIAYLQNQEAIGELVGGVAHDFNNILAIVLANAELLLDMPLDENGQDCTNEIRKSASRGTSLSRQLLAFGKRSYLEPKAHRVDDLLGEAMVLFKRIMPASIEISSDVSEALPPVQIDRNQLETAFLNLAINARDAMPDGGKFTLTAQLTHITASQTAHLPGDLIPGEYVRVRLRDTGFGMSKALAEKVFDPFVTSKKVGTGSGLGLSMVQGFMRQSGGTIYLQTQEGSGTTVVLLLPVARSLDAESSVETKPRRASRQTQKTILLVEDERGVRLAMTRQLRAAGHNVVAVNSGDAALQVLDEKSNIDLIISDMVMPGALQGVGLASEVRNRLPDLPILLMSGYPKEIVGANAEMSPLPPMVQKPVSRDALLDAVRVELNLSSR</sequence>
<evidence type="ECO:0000256" key="8">
    <source>
        <dbReference type="PROSITE-ProRule" id="PRU00169"/>
    </source>
</evidence>
<feature type="transmembrane region" description="Helical" evidence="9">
    <location>
        <begin position="20"/>
        <end position="37"/>
    </location>
</feature>
<dbReference type="Proteomes" id="UP000048949">
    <property type="component" value="Unassembled WGS sequence"/>
</dbReference>
<evidence type="ECO:0000259" key="10">
    <source>
        <dbReference type="PROSITE" id="PS50109"/>
    </source>
</evidence>
<evidence type="ECO:0000256" key="7">
    <source>
        <dbReference type="ARBA" id="ARBA00023136"/>
    </source>
</evidence>
<dbReference type="Pfam" id="PF02518">
    <property type="entry name" value="HATPase_c"/>
    <property type="match status" value="1"/>
</dbReference>
<dbReference type="InterPro" id="IPR036890">
    <property type="entry name" value="HATPase_C_sf"/>
</dbReference>
<dbReference type="PRINTS" id="PR00344">
    <property type="entry name" value="BCTRLSENSOR"/>
</dbReference>
<feature type="domain" description="Histidine kinase" evidence="10">
    <location>
        <begin position="380"/>
        <end position="603"/>
    </location>
</feature>
<accession>A0A0U1NNX6</accession>
<dbReference type="PROSITE" id="PS50110">
    <property type="entry name" value="RESPONSE_REGULATORY"/>
    <property type="match status" value="1"/>
</dbReference>
<organism evidence="13 14">
    <name type="scientific">Nereida ignava</name>
    <dbReference type="NCBI Taxonomy" id="282199"/>
    <lineage>
        <taxon>Bacteria</taxon>
        <taxon>Pseudomonadati</taxon>
        <taxon>Pseudomonadota</taxon>
        <taxon>Alphaproteobacteria</taxon>
        <taxon>Rhodobacterales</taxon>
        <taxon>Roseobacteraceae</taxon>
        <taxon>Nereida</taxon>
    </lineage>
</organism>
<dbReference type="Gene3D" id="1.10.287.130">
    <property type="match status" value="1"/>
</dbReference>
<dbReference type="InterPro" id="IPR005467">
    <property type="entry name" value="His_kinase_dom"/>
</dbReference>
<dbReference type="Gene3D" id="3.40.50.2300">
    <property type="match status" value="1"/>
</dbReference>
<keyword evidence="6 9" id="KW-1133">Transmembrane helix</keyword>
<feature type="domain" description="Response regulatory" evidence="11">
    <location>
        <begin position="625"/>
        <end position="741"/>
    </location>
</feature>
<dbReference type="InterPro" id="IPR004358">
    <property type="entry name" value="Sig_transdc_His_kin-like_C"/>
</dbReference>
<evidence type="ECO:0000259" key="12">
    <source>
        <dbReference type="PROSITE" id="PS50839"/>
    </source>
</evidence>
<dbReference type="InterPro" id="IPR003661">
    <property type="entry name" value="HisK_dim/P_dom"/>
</dbReference>
<keyword evidence="4 8" id="KW-0597">Phosphoprotein</keyword>
<dbReference type="Pfam" id="PF00512">
    <property type="entry name" value="HisKA"/>
    <property type="match status" value="1"/>
</dbReference>
<dbReference type="Pfam" id="PF03924">
    <property type="entry name" value="CHASE"/>
    <property type="match status" value="1"/>
</dbReference>
<dbReference type="SMART" id="SM00448">
    <property type="entry name" value="REC"/>
    <property type="match status" value="1"/>
</dbReference>
<dbReference type="CDD" id="cd00156">
    <property type="entry name" value="REC"/>
    <property type="match status" value="1"/>
</dbReference>
<dbReference type="STRING" id="282199.GCA_001049735_02249"/>
<evidence type="ECO:0000256" key="1">
    <source>
        <dbReference type="ARBA" id="ARBA00000085"/>
    </source>
</evidence>
<name>A0A0U1NNX6_9RHOB</name>
<dbReference type="GO" id="GO:0000155">
    <property type="term" value="F:phosphorelay sensor kinase activity"/>
    <property type="evidence" value="ECO:0007669"/>
    <property type="project" value="InterPro"/>
</dbReference>
<dbReference type="GO" id="GO:0016020">
    <property type="term" value="C:membrane"/>
    <property type="evidence" value="ECO:0007669"/>
    <property type="project" value="UniProtKB-SubCell"/>
</dbReference>
<dbReference type="InterPro" id="IPR001789">
    <property type="entry name" value="Sig_transdc_resp-reg_receiver"/>
</dbReference>
<keyword evidence="14" id="KW-1185">Reference proteome</keyword>
<dbReference type="SUPFAM" id="SSF47384">
    <property type="entry name" value="Homodimeric domain of signal transducing histidine kinase"/>
    <property type="match status" value="1"/>
</dbReference>
<dbReference type="SUPFAM" id="SSF55874">
    <property type="entry name" value="ATPase domain of HSP90 chaperone/DNA topoisomerase II/histidine kinase"/>
    <property type="match status" value="1"/>
</dbReference>
<dbReference type="Gene3D" id="3.30.565.10">
    <property type="entry name" value="Histidine kinase-like ATPase, C-terminal domain"/>
    <property type="match status" value="1"/>
</dbReference>
<evidence type="ECO:0000259" key="11">
    <source>
        <dbReference type="PROSITE" id="PS50110"/>
    </source>
</evidence>
<comment type="catalytic activity">
    <reaction evidence="1">
        <text>ATP + protein L-histidine = ADP + protein N-phospho-L-histidine.</text>
        <dbReference type="EC" id="2.7.13.3"/>
    </reaction>
</comment>
<evidence type="ECO:0000256" key="3">
    <source>
        <dbReference type="ARBA" id="ARBA00012438"/>
    </source>
</evidence>
<reference evidence="13 14" key="1">
    <citation type="submission" date="2015-04" db="EMBL/GenBank/DDBJ databases">
        <authorList>
            <person name="Syromyatnikov M.Y."/>
            <person name="Popov V.N."/>
        </authorList>
    </citation>
    <scope>NUCLEOTIDE SEQUENCE [LARGE SCALE GENOMIC DNA]</scope>
    <source>
        <strain evidence="13 14">CECT 5292</strain>
    </source>
</reference>
<comment type="subcellular location">
    <subcellularLocation>
        <location evidence="2">Membrane</location>
    </subcellularLocation>
</comment>
<dbReference type="CDD" id="cd00082">
    <property type="entry name" value="HisKA"/>
    <property type="match status" value="1"/>
</dbReference>
<dbReference type="PROSITE" id="PS50109">
    <property type="entry name" value="HIS_KIN"/>
    <property type="match status" value="1"/>
</dbReference>
<proteinExistence type="predicted"/>
<dbReference type="PROSITE" id="PS50839">
    <property type="entry name" value="CHASE"/>
    <property type="match status" value="1"/>
</dbReference>
<dbReference type="PANTHER" id="PTHR43065:SF49">
    <property type="entry name" value="HISTIDINE KINASE"/>
    <property type="match status" value="1"/>
</dbReference>
<dbReference type="OrthoDB" id="9796100at2"/>
<evidence type="ECO:0000313" key="13">
    <source>
        <dbReference type="EMBL" id="CRK76193.1"/>
    </source>
</evidence>
<dbReference type="Gene3D" id="3.30.450.350">
    <property type="entry name" value="CHASE domain"/>
    <property type="match status" value="1"/>
</dbReference>
<protein>
    <recommendedName>
        <fullName evidence="3">histidine kinase</fullName>
        <ecNumber evidence="3">2.7.13.3</ecNumber>
    </recommendedName>
</protein>
<dbReference type="PANTHER" id="PTHR43065">
    <property type="entry name" value="SENSOR HISTIDINE KINASE"/>
    <property type="match status" value="1"/>
</dbReference>
<dbReference type="RefSeq" id="WP_048599599.1">
    <property type="nucleotide sequence ID" value="NZ_CBFHGK010000013.1"/>
</dbReference>
<feature type="transmembrane region" description="Helical" evidence="9">
    <location>
        <begin position="316"/>
        <end position="337"/>
    </location>
</feature>
<feature type="modified residue" description="4-aspartylphosphate" evidence="8">
    <location>
        <position position="675"/>
    </location>
</feature>
<gene>
    <name evidence="13" type="ORF">NIG5292_02250</name>
</gene>
<dbReference type="SMART" id="SM00388">
    <property type="entry name" value="HisKA"/>
    <property type="match status" value="1"/>
</dbReference>
<dbReference type="InterPro" id="IPR042240">
    <property type="entry name" value="CHASE_sf"/>
</dbReference>